<keyword evidence="4 7" id="KW-0472">Membrane</keyword>
<dbReference type="PANTHER" id="PTHR33048:SF146">
    <property type="entry name" value="INTEGRAL MEMBRANE PROTEIN"/>
    <property type="match status" value="1"/>
</dbReference>
<evidence type="ECO:0000313" key="9">
    <source>
        <dbReference type="EMBL" id="CAZ84670.1"/>
    </source>
</evidence>
<dbReference type="InterPro" id="IPR049326">
    <property type="entry name" value="Rhodopsin_dom_fungi"/>
</dbReference>
<proteinExistence type="inferred from homology"/>
<evidence type="ECO:0000256" key="7">
    <source>
        <dbReference type="SAM" id="Phobius"/>
    </source>
</evidence>
<dbReference type="InterPro" id="IPR052337">
    <property type="entry name" value="SAT4-like"/>
</dbReference>
<keyword evidence="2 7" id="KW-0812">Transmembrane</keyword>
<dbReference type="RefSeq" id="XP_002840479.1">
    <property type="nucleotide sequence ID" value="XM_002840433.1"/>
</dbReference>
<dbReference type="EMBL" id="FN430331">
    <property type="protein sequence ID" value="CAZ84670.1"/>
    <property type="molecule type" value="Genomic_DNA"/>
</dbReference>
<dbReference type="GO" id="GO:0016020">
    <property type="term" value="C:membrane"/>
    <property type="evidence" value="ECO:0007669"/>
    <property type="project" value="UniProtKB-SubCell"/>
</dbReference>
<dbReference type="OMA" id="YRRITWA"/>
<accession>D5GJH7</accession>
<evidence type="ECO:0000313" key="10">
    <source>
        <dbReference type="Proteomes" id="UP000006911"/>
    </source>
</evidence>
<evidence type="ECO:0000256" key="2">
    <source>
        <dbReference type="ARBA" id="ARBA00022692"/>
    </source>
</evidence>
<feature type="transmembrane region" description="Helical" evidence="7">
    <location>
        <begin position="71"/>
        <end position="96"/>
    </location>
</feature>
<keyword evidence="3 7" id="KW-1133">Transmembrane helix</keyword>
<gene>
    <name evidence="9" type="ORF">GSTUM_00009022001</name>
</gene>
<evidence type="ECO:0000256" key="6">
    <source>
        <dbReference type="SAM" id="MobiDB-lite"/>
    </source>
</evidence>
<feature type="transmembrane region" description="Helical" evidence="7">
    <location>
        <begin position="108"/>
        <end position="130"/>
    </location>
</feature>
<sequence length="250" mass="27718">MLGVLGFKVSLCFAYLRLVEKRRVYRRITWAVLITCTLAHIGGTLVLMFQCNPVYKSWSPRTPGKCLRNDITFYTLAAITIFYDLCVIILPIPLFLRTLITNRKKAVLIILFALFGFTTVCSVMRMVQILTIAKNGNSTMLVLWGTIEMNVGITTTCIPTLSPLFKFFQERTSAKASSGYTSGASKASRKKNIELTFMGQLPRETSAYVTSSRRSNSEERILGAGEESGIGVKTDIQVEVSSAHSQGSQS</sequence>
<organism evidence="9 10">
    <name type="scientific">Tuber melanosporum (strain Mel28)</name>
    <name type="common">Perigord black truffle</name>
    <dbReference type="NCBI Taxonomy" id="656061"/>
    <lineage>
        <taxon>Eukaryota</taxon>
        <taxon>Fungi</taxon>
        <taxon>Dikarya</taxon>
        <taxon>Ascomycota</taxon>
        <taxon>Pezizomycotina</taxon>
        <taxon>Pezizomycetes</taxon>
        <taxon>Pezizales</taxon>
        <taxon>Tuberaceae</taxon>
        <taxon>Tuber</taxon>
    </lineage>
</organism>
<evidence type="ECO:0000256" key="4">
    <source>
        <dbReference type="ARBA" id="ARBA00023136"/>
    </source>
</evidence>
<evidence type="ECO:0000256" key="1">
    <source>
        <dbReference type="ARBA" id="ARBA00004141"/>
    </source>
</evidence>
<dbReference type="HOGENOM" id="CLU_028200_2_1_1"/>
<feature type="domain" description="Rhodopsin" evidence="8">
    <location>
        <begin position="7"/>
        <end position="166"/>
    </location>
</feature>
<dbReference type="PANTHER" id="PTHR33048">
    <property type="entry name" value="PTH11-LIKE INTEGRAL MEMBRANE PROTEIN (AFU_ORTHOLOGUE AFUA_5G11245)"/>
    <property type="match status" value="1"/>
</dbReference>
<dbReference type="eggNOG" id="ENOG502S2VF">
    <property type="taxonomic scope" value="Eukaryota"/>
</dbReference>
<comment type="subcellular location">
    <subcellularLocation>
        <location evidence="1">Membrane</location>
        <topology evidence="1">Multi-pass membrane protein</topology>
    </subcellularLocation>
</comment>
<dbReference type="Pfam" id="PF20684">
    <property type="entry name" value="Fung_rhodopsin"/>
    <property type="match status" value="1"/>
</dbReference>
<feature type="region of interest" description="Disordered" evidence="6">
    <location>
        <begin position="206"/>
        <end position="228"/>
    </location>
</feature>
<evidence type="ECO:0000259" key="8">
    <source>
        <dbReference type="Pfam" id="PF20684"/>
    </source>
</evidence>
<keyword evidence="10" id="KW-1185">Reference proteome</keyword>
<protein>
    <submittedName>
        <fullName evidence="9">(Perigord truffle) hypothetical protein</fullName>
    </submittedName>
</protein>
<feature type="transmembrane region" description="Helical" evidence="7">
    <location>
        <begin position="28"/>
        <end position="51"/>
    </location>
</feature>
<dbReference type="Proteomes" id="UP000006911">
    <property type="component" value="Unassembled WGS sequence"/>
</dbReference>
<feature type="transmembrane region" description="Helical" evidence="7">
    <location>
        <begin position="142"/>
        <end position="165"/>
    </location>
</feature>
<dbReference type="AlphaFoldDB" id="D5GJH7"/>
<comment type="similarity">
    <text evidence="5">Belongs to the SAT4 family.</text>
</comment>
<reference evidence="9 10" key="1">
    <citation type="journal article" date="2010" name="Nature">
        <title>Perigord black truffle genome uncovers evolutionary origins and mechanisms of symbiosis.</title>
        <authorList>
            <person name="Martin F."/>
            <person name="Kohler A."/>
            <person name="Murat C."/>
            <person name="Balestrini R."/>
            <person name="Coutinho P.M."/>
            <person name="Jaillon O."/>
            <person name="Montanini B."/>
            <person name="Morin E."/>
            <person name="Noel B."/>
            <person name="Percudani R."/>
            <person name="Porcel B."/>
            <person name="Rubini A."/>
            <person name="Amicucci A."/>
            <person name="Amselem J."/>
            <person name="Anthouard V."/>
            <person name="Arcioni S."/>
            <person name="Artiguenave F."/>
            <person name="Aury J.M."/>
            <person name="Ballario P."/>
            <person name="Bolchi A."/>
            <person name="Brenna A."/>
            <person name="Brun A."/>
            <person name="Buee M."/>
            <person name="Cantarel B."/>
            <person name="Chevalier G."/>
            <person name="Couloux A."/>
            <person name="Da Silva C."/>
            <person name="Denoeud F."/>
            <person name="Duplessis S."/>
            <person name="Ghignone S."/>
            <person name="Hilselberger B."/>
            <person name="Iotti M."/>
            <person name="Marcais B."/>
            <person name="Mello A."/>
            <person name="Miranda M."/>
            <person name="Pacioni G."/>
            <person name="Quesneville H."/>
            <person name="Riccioni C."/>
            <person name="Ruotolo R."/>
            <person name="Splivallo R."/>
            <person name="Stocchi V."/>
            <person name="Tisserant E."/>
            <person name="Viscomi A.R."/>
            <person name="Zambonelli A."/>
            <person name="Zampieri E."/>
            <person name="Henrissat B."/>
            <person name="Lebrun M.H."/>
            <person name="Paolocci F."/>
            <person name="Bonfante P."/>
            <person name="Ottonello S."/>
            <person name="Wincker P."/>
        </authorList>
    </citation>
    <scope>NUCLEOTIDE SEQUENCE [LARGE SCALE GENOMIC DNA]</scope>
    <source>
        <strain evidence="9 10">Mel28</strain>
    </source>
</reference>
<dbReference type="KEGG" id="tml:GSTUM_00009022001"/>
<evidence type="ECO:0000256" key="3">
    <source>
        <dbReference type="ARBA" id="ARBA00022989"/>
    </source>
</evidence>
<dbReference type="GeneID" id="9182671"/>
<name>D5GJH7_TUBMM</name>
<evidence type="ECO:0000256" key="5">
    <source>
        <dbReference type="ARBA" id="ARBA00038359"/>
    </source>
</evidence>
<dbReference type="InParanoid" id="D5GJH7"/>